<accession>A0A316U5D6</accession>
<feature type="compositionally biased region" description="Polar residues" evidence="3">
    <location>
        <begin position="794"/>
        <end position="803"/>
    </location>
</feature>
<name>A0A316U5D6_9BASI</name>
<feature type="compositionally biased region" description="Low complexity" evidence="3">
    <location>
        <begin position="119"/>
        <end position="128"/>
    </location>
</feature>
<evidence type="ECO:0000256" key="1">
    <source>
        <dbReference type="ARBA" id="ARBA00004123"/>
    </source>
</evidence>
<keyword evidence="2" id="KW-0539">Nucleus</keyword>
<dbReference type="InterPro" id="IPR007219">
    <property type="entry name" value="XnlR_reg_dom"/>
</dbReference>
<dbReference type="GeneID" id="37016082"/>
<evidence type="ECO:0000256" key="2">
    <source>
        <dbReference type="ARBA" id="ARBA00023242"/>
    </source>
</evidence>
<protein>
    <recommendedName>
        <fullName evidence="4">Xylanolytic transcriptional activator regulatory domain-containing protein</fullName>
    </recommendedName>
</protein>
<dbReference type="STRING" id="1684307.A0A316U5D6"/>
<feature type="region of interest" description="Disordered" evidence="3">
    <location>
        <begin position="893"/>
        <end position="919"/>
    </location>
</feature>
<evidence type="ECO:0000313" key="6">
    <source>
        <dbReference type="Proteomes" id="UP000245942"/>
    </source>
</evidence>
<dbReference type="CDD" id="cd12148">
    <property type="entry name" value="fungal_TF_MHR"/>
    <property type="match status" value="1"/>
</dbReference>
<dbReference type="InterPro" id="IPR050613">
    <property type="entry name" value="Sec_Metabolite_Reg"/>
</dbReference>
<dbReference type="PANTHER" id="PTHR31001:SF56">
    <property type="entry name" value="ZN(2)-C6 FUNGAL-TYPE DOMAIN-CONTAINING PROTEIN"/>
    <property type="match status" value="1"/>
</dbReference>
<dbReference type="EMBL" id="KZ819328">
    <property type="protein sequence ID" value="PWN20462.1"/>
    <property type="molecule type" value="Genomic_DNA"/>
</dbReference>
<dbReference type="RefSeq" id="XP_025347622.1">
    <property type="nucleotide sequence ID" value="XM_025494348.1"/>
</dbReference>
<sequence length="952" mass="104556">MHYPGSGLPDERRAAAEQSFRPITASPHTAKRARIAYAPSSDLSRAIAGPSSHSSPGGSSSANLWRNEMPTSVPGGEHRPSAPLSTAERGLVPAPRGSHAPVHGDYGSDVADQGTQHTASSSSSSVVAADEVLAEKGTLMFERSGKATYYGPGSHSFLLAQPASGDDELYSRAASPQSQYSSDEDEESQDGQGGLAYNGDASRPGLRKRDSSGRRTVALMDTSPTTTATNGPYSVEAVRQTILDNPVAFMAIPGVMPPFRIEHLVQQLCAHLPPLIQARRAFRAYQQNCSWMYDPIMSLDRLWEDFYEPKTLQTPRRSNARAIFHPHRVSLIFCVLSLGVLFDVKRGGATAPQGEKRDRRAERYYHWAWVALQLSNSSDSHTVEHVQSIHLIGQYLCNRKNGRNADSFFPLMGTAVRSAIAMGLHREGGAWNILPEELEERRRLFWELYASDSFRSLAYGRPCSVQDAHCDAIFPTQRPQRKLSDVFHTVKYQVVRLMNRILDACQRSTTPYTTVLEFDRALRALWAGLPAELNPLPMGRATEATDNLDRISILDDEDQDIGMTPDSDKLHLFLQGHTIVANINQALLHLHRPWFVRALQHDQQPPRADRSKARDAFDSRFARSIVAVSESSRSLIQTAQAILDCTPTLGMAWNFWWQHAFNGAVCMYLQVVHNPSSMTTFGAWDDARRALMILQQARPDKEDVIWAGKIDLLKRLHARAEGRLKGSHDARKGHSRQESEHNRTSTPHEIPHDEQEEHLRLVGVTSSIDRRDAARRSSADDPSRNGEGAERTSPLESNATMSPQAPRLGAALDTDSNASLVERSHSGQSHSIPHSSSDTILSPHMAFGNQQTTPSHASDWIPSLSHSLIGSLFDTSSSAHSLPVDIGNVQDPRGEGQQMHMAQNQPGGGSGGGGVPAGDSAQFDWLLTELLQGGAEPEASFWETMVGGQTSG</sequence>
<evidence type="ECO:0000259" key="4">
    <source>
        <dbReference type="SMART" id="SM00906"/>
    </source>
</evidence>
<feature type="compositionally biased region" description="Basic and acidic residues" evidence="3">
    <location>
        <begin position="723"/>
        <end position="743"/>
    </location>
</feature>
<feature type="region of interest" description="Disordered" evidence="3">
    <location>
        <begin position="1"/>
        <end position="128"/>
    </location>
</feature>
<feature type="region of interest" description="Disordered" evidence="3">
    <location>
        <begin position="723"/>
        <end position="858"/>
    </location>
</feature>
<dbReference type="SMART" id="SM00906">
    <property type="entry name" value="Fungal_trans"/>
    <property type="match status" value="1"/>
</dbReference>
<proteinExistence type="predicted"/>
<dbReference type="AlphaFoldDB" id="A0A316U5D6"/>
<keyword evidence="6" id="KW-1185">Reference proteome</keyword>
<feature type="compositionally biased region" description="Polar residues" evidence="3">
    <location>
        <begin position="222"/>
        <end position="231"/>
    </location>
</feature>
<evidence type="ECO:0000256" key="3">
    <source>
        <dbReference type="SAM" id="MobiDB-lite"/>
    </source>
</evidence>
<dbReference type="PANTHER" id="PTHR31001">
    <property type="entry name" value="UNCHARACTERIZED TRANSCRIPTIONAL REGULATORY PROTEIN"/>
    <property type="match status" value="1"/>
</dbReference>
<feature type="region of interest" description="Disordered" evidence="3">
    <location>
        <begin position="167"/>
        <end position="231"/>
    </location>
</feature>
<comment type="subcellular location">
    <subcellularLocation>
        <location evidence="1">Nucleus</location>
    </subcellularLocation>
</comment>
<feature type="compositionally biased region" description="Basic and acidic residues" evidence="3">
    <location>
        <begin position="749"/>
        <end position="760"/>
    </location>
</feature>
<dbReference type="OrthoDB" id="424974at2759"/>
<feature type="compositionally biased region" description="Low complexity" evidence="3">
    <location>
        <begin position="826"/>
        <end position="837"/>
    </location>
</feature>
<feature type="compositionally biased region" description="Gly residues" evidence="3">
    <location>
        <begin position="906"/>
        <end position="916"/>
    </location>
</feature>
<dbReference type="GO" id="GO:0008270">
    <property type="term" value="F:zinc ion binding"/>
    <property type="evidence" value="ECO:0007669"/>
    <property type="project" value="InterPro"/>
</dbReference>
<dbReference type="GO" id="GO:0003677">
    <property type="term" value="F:DNA binding"/>
    <property type="evidence" value="ECO:0007669"/>
    <property type="project" value="InterPro"/>
</dbReference>
<reference evidence="5 6" key="1">
    <citation type="journal article" date="2018" name="Mol. Biol. Evol.">
        <title>Broad Genomic Sampling Reveals a Smut Pathogenic Ancestry of the Fungal Clade Ustilaginomycotina.</title>
        <authorList>
            <person name="Kijpornyongpan T."/>
            <person name="Mondo S.J."/>
            <person name="Barry K."/>
            <person name="Sandor L."/>
            <person name="Lee J."/>
            <person name="Lipzen A."/>
            <person name="Pangilinan J."/>
            <person name="LaButti K."/>
            <person name="Hainaut M."/>
            <person name="Henrissat B."/>
            <person name="Grigoriev I.V."/>
            <person name="Spatafora J.W."/>
            <person name="Aime M.C."/>
        </authorList>
    </citation>
    <scope>NUCLEOTIDE SEQUENCE [LARGE SCALE GENOMIC DNA]</scope>
    <source>
        <strain evidence="5 6">MCA 4718</strain>
    </source>
</reference>
<evidence type="ECO:0000313" key="5">
    <source>
        <dbReference type="EMBL" id="PWN20462.1"/>
    </source>
</evidence>
<organism evidence="5 6">
    <name type="scientific">Pseudomicrostroma glucosiphilum</name>
    <dbReference type="NCBI Taxonomy" id="1684307"/>
    <lineage>
        <taxon>Eukaryota</taxon>
        <taxon>Fungi</taxon>
        <taxon>Dikarya</taxon>
        <taxon>Basidiomycota</taxon>
        <taxon>Ustilaginomycotina</taxon>
        <taxon>Exobasidiomycetes</taxon>
        <taxon>Microstromatales</taxon>
        <taxon>Microstromatales incertae sedis</taxon>
        <taxon>Pseudomicrostroma</taxon>
    </lineage>
</organism>
<dbReference type="Pfam" id="PF04082">
    <property type="entry name" value="Fungal_trans"/>
    <property type="match status" value="1"/>
</dbReference>
<dbReference type="GO" id="GO:0005634">
    <property type="term" value="C:nucleus"/>
    <property type="evidence" value="ECO:0007669"/>
    <property type="project" value="UniProtKB-SubCell"/>
</dbReference>
<feature type="compositionally biased region" description="Basic and acidic residues" evidence="3">
    <location>
        <begin position="768"/>
        <end position="790"/>
    </location>
</feature>
<dbReference type="GO" id="GO:0006351">
    <property type="term" value="P:DNA-templated transcription"/>
    <property type="evidence" value="ECO:0007669"/>
    <property type="project" value="InterPro"/>
</dbReference>
<dbReference type="Proteomes" id="UP000245942">
    <property type="component" value="Unassembled WGS sequence"/>
</dbReference>
<feature type="compositionally biased region" description="Low complexity" evidence="3">
    <location>
        <begin position="49"/>
        <end position="61"/>
    </location>
</feature>
<gene>
    <name evidence="5" type="ORF">BCV69DRAFT_299586</name>
</gene>
<feature type="domain" description="Xylanolytic transcriptional activator regulatory" evidence="4">
    <location>
        <begin position="408"/>
        <end position="481"/>
    </location>
</feature>